<comment type="caution">
    <text evidence="3">The sequence shown here is derived from an EMBL/GenBank/DDBJ whole genome shotgun (WGS) entry which is preliminary data.</text>
</comment>
<reference evidence="3 4" key="1">
    <citation type="submission" date="2020-08" db="EMBL/GenBank/DDBJ databases">
        <title>Sequencing the genomes of 1000 actinobacteria strains.</title>
        <authorList>
            <person name="Klenk H.-P."/>
        </authorList>
    </citation>
    <scope>NUCLEOTIDE SEQUENCE [LARGE SCALE GENOMIC DNA]</scope>
    <source>
        <strain evidence="3 4">DSM 45582</strain>
    </source>
</reference>
<accession>A0A840NIX2</accession>
<evidence type="ECO:0000313" key="3">
    <source>
        <dbReference type="EMBL" id="MBB5069239.1"/>
    </source>
</evidence>
<dbReference type="AlphaFoldDB" id="A0A840NIX2"/>
<feature type="region of interest" description="Disordered" evidence="1">
    <location>
        <begin position="93"/>
        <end position="112"/>
    </location>
</feature>
<evidence type="ECO:0000313" key="4">
    <source>
        <dbReference type="Proteomes" id="UP000580474"/>
    </source>
</evidence>
<gene>
    <name evidence="3" type="ORF">BJ969_002327</name>
</gene>
<feature type="chain" id="PRO_5032383619" description="Peptidase inhibitor family I36" evidence="2">
    <location>
        <begin position="20"/>
        <end position="112"/>
    </location>
</feature>
<evidence type="ECO:0000256" key="2">
    <source>
        <dbReference type="SAM" id="SignalP"/>
    </source>
</evidence>
<dbReference type="Proteomes" id="UP000580474">
    <property type="component" value="Unassembled WGS sequence"/>
</dbReference>
<proteinExistence type="predicted"/>
<keyword evidence="2" id="KW-0732">Signal</keyword>
<evidence type="ECO:0000256" key="1">
    <source>
        <dbReference type="SAM" id="MobiDB-lite"/>
    </source>
</evidence>
<protein>
    <recommendedName>
        <fullName evidence="5">Peptidase inhibitor family I36</fullName>
    </recommendedName>
</protein>
<feature type="compositionally biased region" description="Polar residues" evidence="1">
    <location>
        <begin position="99"/>
        <end position="112"/>
    </location>
</feature>
<name>A0A840NIX2_9PSEU</name>
<dbReference type="RefSeq" id="WP_221315783.1">
    <property type="nucleotide sequence ID" value="NZ_JACHIV010000001.1"/>
</dbReference>
<feature type="signal peptide" evidence="2">
    <location>
        <begin position="1"/>
        <end position="19"/>
    </location>
</feature>
<dbReference type="Pfam" id="PF03995">
    <property type="entry name" value="Inhibitor_I36"/>
    <property type="match status" value="1"/>
</dbReference>
<organism evidence="3 4">
    <name type="scientific">Saccharopolyspora gloriosae</name>
    <dbReference type="NCBI Taxonomy" id="455344"/>
    <lineage>
        <taxon>Bacteria</taxon>
        <taxon>Bacillati</taxon>
        <taxon>Actinomycetota</taxon>
        <taxon>Actinomycetes</taxon>
        <taxon>Pseudonocardiales</taxon>
        <taxon>Pseudonocardiaceae</taxon>
        <taxon>Saccharopolyspora</taxon>
    </lineage>
</organism>
<evidence type="ECO:0008006" key="5">
    <source>
        <dbReference type="Google" id="ProtNLM"/>
    </source>
</evidence>
<dbReference type="EMBL" id="JACHIV010000001">
    <property type="protein sequence ID" value="MBB5069239.1"/>
    <property type="molecule type" value="Genomic_DNA"/>
</dbReference>
<keyword evidence="4" id="KW-1185">Reference proteome</keyword>
<sequence>MVLVASVMASFVLVTPSGAAQEGYDRCPHGSFCLFSGVDGTGAIGIFEQGSPDLRQQGVDNSVYSFWNRSARQFEGFDGYDYEGQLTLRQGAYGVPKNSGPTAVPTSSARVS</sequence>